<protein>
    <submittedName>
        <fullName evidence="1">Uncharacterized protein</fullName>
    </submittedName>
</protein>
<reference evidence="1 2" key="1">
    <citation type="journal article" date="2020" name="G3 (Bethesda)">
        <title>Draft Genome of the Common Snapping Turtle, Chelydra serpentina, a Model for Phenotypic Plasticity in Reptiles.</title>
        <authorList>
            <person name="Das D."/>
            <person name="Singh S.K."/>
            <person name="Bierstedt J."/>
            <person name="Erickson A."/>
            <person name="Galli G.L.J."/>
            <person name="Crossley D.A. 2nd"/>
            <person name="Rhen T."/>
        </authorList>
    </citation>
    <scope>NUCLEOTIDE SEQUENCE [LARGE SCALE GENOMIC DNA]</scope>
    <source>
        <strain evidence="1">KW</strain>
    </source>
</reference>
<gene>
    <name evidence="1" type="ORF">G0U57_017844</name>
</gene>
<accession>A0A8T1S605</accession>
<sequence>VHISAFLPLFCFQSETPATFRIGVPSRSSAWIIKVVAKAISLRLGSVLADVVHPDQTYTIPGRTILDNPYLVRDLLELKCREQQSTLLLDRRRHSIGWTMCISWAL</sequence>
<dbReference type="Proteomes" id="UP000765507">
    <property type="component" value="Unassembled WGS sequence"/>
</dbReference>
<comment type="caution">
    <text evidence="1">The sequence shown here is derived from an EMBL/GenBank/DDBJ whole genome shotgun (WGS) entry which is preliminary data.</text>
</comment>
<feature type="non-terminal residue" evidence="1">
    <location>
        <position position="106"/>
    </location>
</feature>
<organism evidence="1 2">
    <name type="scientific">Chelydra serpentina</name>
    <name type="common">Snapping turtle</name>
    <name type="synonym">Testudo serpentina</name>
    <dbReference type="NCBI Taxonomy" id="8475"/>
    <lineage>
        <taxon>Eukaryota</taxon>
        <taxon>Metazoa</taxon>
        <taxon>Chordata</taxon>
        <taxon>Craniata</taxon>
        <taxon>Vertebrata</taxon>
        <taxon>Euteleostomi</taxon>
        <taxon>Archelosauria</taxon>
        <taxon>Testudinata</taxon>
        <taxon>Testudines</taxon>
        <taxon>Cryptodira</taxon>
        <taxon>Durocryptodira</taxon>
        <taxon>Americhelydia</taxon>
        <taxon>Chelydroidea</taxon>
        <taxon>Chelydridae</taxon>
        <taxon>Chelydra</taxon>
    </lineage>
</organism>
<keyword evidence="2" id="KW-1185">Reference proteome</keyword>
<dbReference type="AlphaFoldDB" id="A0A8T1S605"/>
<evidence type="ECO:0000313" key="1">
    <source>
        <dbReference type="EMBL" id="KAG6924291.1"/>
    </source>
</evidence>
<name>A0A8T1S605_CHESE</name>
<feature type="non-terminal residue" evidence="1">
    <location>
        <position position="1"/>
    </location>
</feature>
<proteinExistence type="predicted"/>
<dbReference type="EMBL" id="JAHGAV010000629">
    <property type="protein sequence ID" value="KAG6924291.1"/>
    <property type="molecule type" value="Genomic_DNA"/>
</dbReference>
<dbReference type="OrthoDB" id="416119at2759"/>
<evidence type="ECO:0000313" key="2">
    <source>
        <dbReference type="Proteomes" id="UP000765507"/>
    </source>
</evidence>